<dbReference type="RefSeq" id="WP_073322651.1">
    <property type="nucleotide sequence ID" value="NZ_FQWD01000003.1"/>
</dbReference>
<organism evidence="2 3">
    <name type="scientific">Marisediminitalea aggregata</name>
    <dbReference type="NCBI Taxonomy" id="634436"/>
    <lineage>
        <taxon>Bacteria</taxon>
        <taxon>Pseudomonadati</taxon>
        <taxon>Pseudomonadota</taxon>
        <taxon>Gammaproteobacteria</taxon>
        <taxon>Alteromonadales</taxon>
        <taxon>Alteromonadaceae</taxon>
        <taxon>Marisediminitalea</taxon>
    </lineage>
</organism>
<protein>
    <recommendedName>
        <fullName evidence="4">DUF2937 family protein</fullName>
    </recommendedName>
</protein>
<evidence type="ECO:0000313" key="2">
    <source>
        <dbReference type="EMBL" id="SHG49215.1"/>
    </source>
</evidence>
<feature type="transmembrane region" description="Helical" evidence="1">
    <location>
        <begin position="138"/>
        <end position="159"/>
    </location>
</feature>
<dbReference type="OrthoDB" id="7021410at2"/>
<keyword evidence="1" id="KW-1133">Transmembrane helix</keyword>
<keyword evidence="1" id="KW-0472">Membrane</keyword>
<evidence type="ECO:0000313" key="3">
    <source>
        <dbReference type="Proteomes" id="UP000184520"/>
    </source>
</evidence>
<keyword evidence="3" id="KW-1185">Reference proteome</keyword>
<gene>
    <name evidence="2" type="ORF">SAMN05216361_2413</name>
</gene>
<dbReference type="EMBL" id="FQWD01000003">
    <property type="protein sequence ID" value="SHG49215.1"/>
    <property type="molecule type" value="Genomic_DNA"/>
</dbReference>
<accession>A0A1M5K8U1</accession>
<feature type="transmembrane region" description="Helical" evidence="1">
    <location>
        <begin position="7"/>
        <end position="26"/>
    </location>
</feature>
<reference evidence="3" key="1">
    <citation type="submission" date="2016-11" db="EMBL/GenBank/DDBJ databases">
        <authorList>
            <person name="Varghese N."/>
            <person name="Submissions S."/>
        </authorList>
    </citation>
    <scope>NUCLEOTIDE SEQUENCE [LARGE SCALE GENOMIC DNA]</scope>
    <source>
        <strain evidence="3">CGMCC 1.8995</strain>
    </source>
</reference>
<dbReference type="Proteomes" id="UP000184520">
    <property type="component" value="Unassembled WGS sequence"/>
</dbReference>
<proteinExistence type="predicted"/>
<dbReference type="AlphaFoldDB" id="A0A1M5K8U1"/>
<evidence type="ECO:0008006" key="4">
    <source>
        <dbReference type="Google" id="ProtNLM"/>
    </source>
</evidence>
<dbReference type="InterPro" id="IPR022584">
    <property type="entry name" value="DUF2937"/>
</dbReference>
<dbReference type="STRING" id="634436.SAMN05216361_2413"/>
<sequence length="171" mass="19563">MGILTRLIDKVLFAVLFIVTLQVPVLNQQYLQYLNGYLDATGEEIAHYARMANDHGYSSVDVMIEALLNNETALVRDDAQHKLAVIEAYNEAQFASQYLQQANYFEQVGYFIQPIQYPRLQSVINVFEPSLPLQPESVGSALVTALVIYLFPWTGVALIRRRRRAKQRHFV</sequence>
<evidence type="ECO:0000256" key="1">
    <source>
        <dbReference type="SAM" id="Phobius"/>
    </source>
</evidence>
<keyword evidence="1" id="KW-0812">Transmembrane</keyword>
<dbReference type="Pfam" id="PF11157">
    <property type="entry name" value="DUF2937"/>
    <property type="match status" value="1"/>
</dbReference>
<name>A0A1M5K8U1_9ALTE</name>